<evidence type="ECO:0000256" key="4">
    <source>
        <dbReference type="ARBA" id="ARBA00023136"/>
    </source>
</evidence>
<sequence>MENIVINLSKIAWTVGILLTFFLVGKLFNRGVEKFGKKNNFSTDRIVRAKRLIDSFFAICFFTLMTLIWGFHLKEFFVVAATIFTILGTALFASWSNLSNISSGLILFFSYRLKVGDRVLINIGDHKLEGIIKEMRLFYVEVENDNGNLVMYPNNLMIHQIVVVMKK</sequence>
<dbReference type="AlphaFoldDB" id="E3HCM1"/>
<dbReference type="RefSeq" id="WP_013388658.1">
    <property type="nucleotide sequence ID" value="NC_014633.1"/>
</dbReference>
<dbReference type="InterPro" id="IPR010920">
    <property type="entry name" value="LSM_dom_sf"/>
</dbReference>
<evidence type="ECO:0000313" key="8">
    <source>
        <dbReference type="Proteomes" id="UP000006875"/>
    </source>
</evidence>
<dbReference type="KEGG" id="ipo:Ilyop_2235"/>
<dbReference type="Pfam" id="PF00924">
    <property type="entry name" value="MS_channel_2nd"/>
    <property type="match status" value="1"/>
</dbReference>
<evidence type="ECO:0000256" key="1">
    <source>
        <dbReference type="ARBA" id="ARBA00004370"/>
    </source>
</evidence>
<dbReference type="InterPro" id="IPR023408">
    <property type="entry name" value="MscS_beta-dom_sf"/>
</dbReference>
<dbReference type="Gene3D" id="2.30.30.60">
    <property type="match status" value="1"/>
</dbReference>
<keyword evidence="3 5" id="KW-1133">Transmembrane helix</keyword>
<gene>
    <name evidence="7" type="ordered locus">Ilyop_2235</name>
</gene>
<dbReference type="EMBL" id="CP002282">
    <property type="protein sequence ID" value="ADO83997.1"/>
    <property type="molecule type" value="Genomic_DNA"/>
</dbReference>
<evidence type="ECO:0000256" key="5">
    <source>
        <dbReference type="SAM" id="Phobius"/>
    </source>
</evidence>
<evidence type="ECO:0000259" key="6">
    <source>
        <dbReference type="Pfam" id="PF00924"/>
    </source>
</evidence>
<proteinExistence type="predicted"/>
<feature type="domain" description="Mechanosensitive ion channel MscS" evidence="6">
    <location>
        <begin position="98"/>
        <end position="160"/>
    </location>
</feature>
<organism evidence="7 8">
    <name type="scientific">Ilyobacter polytropus (strain ATCC 51220 / DSM 2926 / LMG 16218 / CuHBu1)</name>
    <dbReference type="NCBI Taxonomy" id="572544"/>
    <lineage>
        <taxon>Bacteria</taxon>
        <taxon>Fusobacteriati</taxon>
        <taxon>Fusobacteriota</taxon>
        <taxon>Fusobacteriia</taxon>
        <taxon>Fusobacteriales</taxon>
        <taxon>Fusobacteriaceae</taxon>
        <taxon>Ilyobacter</taxon>
    </lineage>
</organism>
<dbReference type="GO" id="GO:0016020">
    <property type="term" value="C:membrane"/>
    <property type="evidence" value="ECO:0007669"/>
    <property type="project" value="UniProtKB-SubCell"/>
</dbReference>
<feature type="transmembrane region" description="Helical" evidence="5">
    <location>
        <begin position="52"/>
        <end position="71"/>
    </location>
</feature>
<geneLocation type="plasmid" evidence="7 8">
    <name>pILYOP01</name>
</geneLocation>
<dbReference type="PANTHER" id="PTHR30221:SF8">
    <property type="entry name" value="SMALL-CONDUCTANCE MECHANOSENSITIVE CHANNEL"/>
    <property type="match status" value="1"/>
</dbReference>
<evidence type="ECO:0000313" key="7">
    <source>
        <dbReference type="EMBL" id="ADO83997.1"/>
    </source>
</evidence>
<keyword evidence="7" id="KW-0614">Plasmid</keyword>
<comment type="subcellular location">
    <subcellularLocation>
        <location evidence="1">Membrane</location>
    </subcellularLocation>
</comment>
<dbReference type="InterPro" id="IPR006685">
    <property type="entry name" value="MscS_channel_2nd"/>
</dbReference>
<keyword evidence="4 5" id="KW-0472">Membrane</keyword>
<dbReference type="GO" id="GO:0008381">
    <property type="term" value="F:mechanosensitive monoatomic ion channel activity"/>
    <property type="evidence" value="ECO:0007669"/>
    <property type="project" value="InterPro"/>
</dbReference>
<evidence type="ECO:0000256" key="3">
    <source>
        <dbReference type="ARBA" id="ARBA00022989"/>
    </source>
</evidence>
<dbReference type="Proteomes" id="UP000006875">
    <property type="component" value="Plasmid pILYOP01"/>
</dbReference>
<accession>E3HCM1</accession>
<feature type="transmembrane region" description="Helical" evidence="5">
    <location>
        <begin position="77"/>
        <end position="98"/>
    </location>
</feature>
<keyword evidence="8" id="KW-1185">Reference proteome</keyword>
<feature type="transmembrane region" description="Helical" evidence="5">
    <location>
        <begin position="12"/>
        <end position="32"/>
    </location>
</feature>
<reference evidence="7 8" key="1">
    <citation type="journal article" date="2010" name="Stand. Genomic Sci.">
        <title>Complete genome sequence of Ilyobacter polytropus type strain (CuHbu1).</title>
        <authorList>
            <person name="Sikorski J."/>
            <person name="Chertkov O."/>
            <person name="Lapidus A."/>
            <person name="Nolan M."/>
            <person name="Lucas S."/>
            <person name="Del Rio T.G."/>
            <person name="Tice H."/>
            <person name="Cheng J.F."/>
            <person name="Tapia R."/>
            <person name="Han C."/>
            <person name="Goodwin L."/>
            <person name="Pitluck S."/>
            <person name="Liolios K."/>
            <person name="Ivanova N."/>
            <person name="Mavromatis K."/>
            <person name="Mikhailova N."/>
            <person name="Pati A."/>
            <person name="Chen A."/>
            <person name="Palaniappan K."/>
            <person name="Land M."/>
            <person name="Hauser L."/>
            <person name="Chang Y.J."/>
            <person name="Jeffries C.D."/>
            <person name="Brambilla E."/>
            <person name="Yasawong M."/>
            <person name="Rohde M."/>
            <person name="Pukall R."/>
            <person name="Spring S."/>
            <person name="Goker M."/>
            <person name="Woyke T."/>
            <person name="Bristow J."/>
            <person name="Eisen J.A."/>
            <person name="Markowitz V."/>
            <person name="Hugenholtz P."/>
            <person name="Kyrpides N.C."/>
            <person name="Klenk H.P."/>
        </authorList>
    </citation>
    <scope>NUCLEOTIDE SEQUENCE [LARGE SCALE GENOMIC DNA]</scope>
    <source>
        <strain evidence="8">ATCC 51220 / DSM 2926 / LMG 16218 / CuHBu1</strain>
        <plasmid evidence="8">pILYOP01</plasmid>
    </source>
</reference>
<dbReference type="InterPro" id="IPR045275">
    <property type="entry name" value="MscS_archaea/bacteria_type"/>
</dbReference>
<evidence type="ECO:0000256" key="2">
    <source>
        <dbReference type="ARBA" id="ARBA00022692"/>
    </source>
</evidence>
<dbReference type="HOGENOM" id="CLU_098917_1_0_0"/>
<protein>
    <submittedName>
        <fullName evidence="7">MscS Mechanosensitive ion channel</fullName>
    </submittedName>
</protein>
<dbReference type="OrthoDB" id="5705501at2"/>
<keyword evidence="2 5" id="KW-0812">Transmembrane</keyword>
<dbReference type="PANTHER" id="PTHR30221">
    <property type="entry name" value="SMALL-CONDUCTANCE MECHANOSENSITIVE CHANNEL"/>
    <property type="match status" value="1"/>
</dbReference>
<name>E3HCM1_ILYPC</name>
<dbReference type="SUPFAM" id="SSF50182">
    <property type="entry name" value="Sm-like ribonucleoproteins"/>
    <property type="match status" value="1"/>
</dbReference>